<feature type="region of interest" description="Disordered" evidence="1">
    <location>
        <begin position="90"/>
        <end position="112"/>
    </location>
</feature>
<dbReference type="PROSITE" id="PS50090">
    <property type="entry name" value="MYB_LIKE"/>
    <property type="match status" value="1"/>
</dbReference>
<feature type="region of interest" description="Disordered" evidence="1">
    <location>
        <begin position="259"/>
        <end position="339"/>
    </location>
</feature>
<gene>
    <name evidence="3" type="ORF">GGP41_008634</name>
</gene>
<feature type="domain" description="Myb-like" evidence="2">
    <location>
        <begin position="529"/>
        <end position="570"/>
    </location>
</feature>
<feature type="region of interest" description="Disordered" evidence="1">
    <location>
        <begin position="190"/>
        <end position="246"/>
    </location>
</feature>
<sequence>MAFNTFLGLQTQSFPQFIQYEGPPKPKQSSKQPLRILSHAEQGFEERLTTTSDPVEFFDLTTLDDIGGNFETSGSGIECCNIGNDDGLKNVSTPVSQEDRGDKDPCPPELSKGYNQETAVVIDDNQSDLETDVGDPWKEGSSPHMDDCLGISSASTPHCNEGEVDIGIIDVINAKIVDGTKTQAASKLLHLEPTPPTSPSMENIKQSKQERPTTEQIEKNVRLPTVGSVCNGSSSESNTDSDDHEDKFTKLLTRKRKTTTLANSASCKRQSRGLDRHYTRRQEPTLSRKGHLSRHNSDNRLASGPEYTDCDAGMLYGDDSSGESSEESHNRGRYYPKGLKPTATRQASALCPPRSSTPSNPTPRHKICKQKRSEECILPRQAQWHLSDITFHSLPVDMSFLTASFRGYSSSDILSSVCAVKLLENVVGRALKLKDVTIKLLIPGTWFLTGLVDRNSDVAGFGIDQLVSAPSSVQLGRADTILARHHGGPSDYVDHGTSSDDYNINGDKSDEYLSDIVEKPLTSKKHTLWLKEDDERLRNWKEEGKSWSWIYRQFPNRSHGAVQVRWYTKLRGKA</sequence>
<feature type="compositionally biased region" description="Basic and acidic residues" evidence="1">
    <location>
        <begin position="97"/>
        <end position="106"/>
    </location>
</feature>
<dbReference type="EMBL" id="WNKQ01000017">
    <property type="protein sequence ID" value="KAF5846100.1"/>
    <property type="molecule type" value="Genomic_DNA"/>
</dbReference>
<feature type="compositionally biased region" description="Polar residues" evidence="1">
    <location>
        <begin position="228"/>
        <end position="238"/>
    </location>
</feature>
<dbReference type="InterPro" id="IPR001005">
    <property type="entry name" value="SANT/Myb"/>
</dbReference>
<dbReference type="AlphaFoldDB" id="A0A8H5ZB35"/>
<dbReference type="SUPFAM" id="SSF46689">
    <property type="entry name" value="Homeodomain-like"/>
    <property type="match status" value="1"/>
</dbReference>
<proteinExistence type="predicted"/>
<dbReference type="Proteomes" id="UP000624244">
    <property type="component" value="Unassembled WGS sequence"/>
</dbReference>
<protein>
    <recommendedName>
        <fullName evidence="2">Myb-like domain-containing protein</fullName>
    </recommendedName>
</protein>
<organism evidence="3 4">
    <name type="scientific">Cochliobolus sativus</name>
    <name type="common">Common root rot and spot blotch fungus</name>
    <name type="synonym">Bipolaris sorokiniana</name>
    <dbReference type="NCBI Taxonomy" id="45130"/>
    <lineage>
        <taxon>Eukaryota</taxon>
        <taxon>Fungi</taxon>
        <taxon>Dikarya</taxon>
        <taxon>Ascomycota</taxon>
        <taxon>Pezizomycotina</taxon>
        <taxon>Dothideomycetes</taxon>
        <taxon>Pleosporomycetidae</taxon>
        <taxon>Pleosporales</taxon>
        <taxon>Pleosporineae</taxon>
        <taxon>Pleosporaceae</taxon>
        <taxon>Bipolaris</taxon>
    </lineage>
</organism>
<reference evidence="3" key="1">
    <citation type="submission" date="2019-11" db="EMBL/GenBank/DDBJ databases">
        <title>Bipolaris sorokiniana Genome sequencing.</title>
        <authorList>
            <person name="Wang H."/>
        </authorList>
    </citation>
    <scope>NUCLEOTIDE SEQUENCE</scope>
</reference>
<evidence type="ECO:0000313" key="3">
    <source>
        <dbReference type="EMBL" id="KAF5846100.1"/>
    </source>
</evidence>
<evidence type="ECO:0000313" key="4">
    <source>
        <dbReference type="Proteomes" id="UP000624244"/>
    </source>
</evidence>
<evidence type="ECO:0000256" key="1">
    <source>
        <dbReference type="SAM" id="MobiDB-lite"/>
    </source>
</evidence>
<accession>A0A8H5ZB35</accession>
<feature type="compositionally biased region" description="Basic and acidic residues" evidence="1">
    <location>
        <begin position="205"/>
        <end position="221"/>
    </location>
</feature>
<comment type="caution">
    <text evidence="3">The sequence shown here is derived from an EMBL/GenBank/DDBJ whole genome shotgun (WGS) entry which is preliminary data.</text>
</comment>
<dbReference type="InterPro" id="IPR009057">
    <property type="entry name" value="Homeodomain-like_sf"/>
</dbReference>
<evidence type="ECO:0000259" key="2">
    <source>
        <dbReference type="PROSITE" id="PS50090"/>
    </source>
</evidence>
<name>A0A8H5ZB35_COCSA</name>
<feature type="compositionally biased region" description="Basic and acidic residues" evidence="1">
    <location>
        <begin position="272"/>
        <end position="283"/>
    </location>
</feature>